<dbReference type="EMBL" id="KE345322">
    <property type="protein sequence ID" value="EXC01091.1"/>
    <property type="molecule type" value="Genomic_DNA"/>
</dbReference>
<protein>
    <submittedName>
        <fullName evidence="2">Uncharacterized protein</fullName>
    </submittedName>
</protein>
<name>W9SD84_9ROSA</name>
<feature type="region of interest" description="Disordered" evidence="1">
    <location>
        <begin position="128"/>
        <end position="147"/>
    </location>
</feature>
<evidence type="ECO:0000313" key="3">
    <source>
        <dbReference type="Proteomes" id="UP000030645"/>
    </source>
</evidence>
<feature type="region of interest" description="Disordered" evidence="1">
    <location>
        <begin position="217"/>
        <end position="252"/>
    </location>
</feature>
<feature type="compositionally biased region" description="Basic and acidic residues" evidence="1">
    <location>
        <begin position="237"/>
        <end position="251"/>
    </location>
</feature>
<keyword evidence="3" id="KW-1185">Reference proteome</keyword>
<reference evidence="3" key="1">
    <citation type="submission" date="2013-01" db="EMBL/GenBank/DDBJ databases">
        <title>Draft Genome Sequence of a Mulberry Tree, Morus notabilis C.K. Schneid.</title>
        <authorList>
            <person name="He N."/>
            <person name="Zhao S."/>
        </authorList>
    </citation>
    <scope>NUCLEOTIDE SEQUENCE</scope>
</reference>
<accession>W9SD84</accession>
<dbReference type="Proteomes" id="UP000030645">
    <property type="component" value="Unassembled WGS sequence"/>
</dbReference>
<evidence type="ECO:0000256" key="1">
    <source>
        <dbReference type="SAM" id="MobiDB-lite"/>
    </source>
</evidence>
<feature type="compositionally biased region" description="Low complexity" evidence="1">
    <location>
        <begin position="128"/>
        <end position="141"/>
    </location>
</feature>
<feature type="region of interest" description="Disordered" evidence="1">
    <location>
        <begin position="65"/>
        <end position="103"/>
    </location>
</feature>
<evidence type="ECO:0000313" key="2">
    <source>
        <dbReference type="EMBL" id="EXC01091.1"/>
    </source>
</evidence>
<sequence length="270" mass="30610">MLTQHIQELMIKTTVIHDAMPLSYKLPDSSVVVNDMRKDKFYHHKKLKFMCRSRKEVKKFELEGVRPKRPGKAKKDQNVKPDNPMINVTPSKKRTFDEGSSRLSPLEFSQSSSSFWDFARSSISFGVSSSSLSVPESGRSSNSFIPPENDIIYIPAEEPAHSVEELLKDSYNNLINGVLNPNSDSDATLDGHEEDQEQPDPLSSVEQFLVDSLCNLHKASTTTPKPKESKDRPRKFQQKEKGRNLSAKAEDATELFDVPVHFEFEPKNEN</sequence>
<organism evidence="2 3">
    <name type="scientific">Morus notabilis</name>
    <dbReference type="NCBI Taxonomy" id="981085"/>
    <lineage>
        <taxon>Eukaryota</taxon>
        <taxon>Viridiplantae</taxon>
        <taxon>Streptophyta</taxon>
        <taxon>Embryophyta</taxon>
        <taxon>Tracheophyta</taxon>
        <taxon>Spermatophyta</taxon>
        <taxon>Magnoliopsida</taxon>
        <taxon>eudicotyledons</taxon>
        <taxon>Gunneridae</taxon>
        <taxon>Pentapetalae</taxon>
        <taxon>rosids</taxon>
        <taxon>fabids</taxon>
        <taxon>Rosales</taxon>
        <taxon>Moraceae</taxon>
        <taxon>Moreae</taxon>
        <taxon>Morus</taxon>
    </lineage>
</organism>
<feature type="compositionally biased region" description="Polar residues" evidence="1">
    <location>
        <begin position="177"/>
        <end position="186"/>
    </location>
</feature>
<gene>
    <name evidence="2" type="ORF">L484_025460</name>
</gene>
<proteinExistence type="predicted"/>
<dbReference type="AlphaFoldDB" id="W9SD84"/>
<feature type="region of interest" description="Disordered" evidence="1">
    <location>
        <begin position="177"/>
        <end position="202"/>
    </location>
</feature>